<comment type="caution">
    <text evidence="1">The sequence shown here is derived from an EMBL/GenBank/DDBJ whole genome shotgun (WGS) entry which is preliminary data.</text>
</comment>
<sequence>MGLISIHSRPFLRSDVVGTYVDLSGRHNRLFGDSGSLLQEKDDSLRRKAVRTVLYPPNLFRGWFYDDPHTLPALYDWMGVIFLDA</sequence>
<name>A0A834I2T3_RHYFE</name>
<organism evidence="1 2">
    <name type="scientific">Rhynchophorus ferrugineus</name>
    <name type="common">Red palm weevil</name>
    <name type="synonym">Curculio ferrugineus</name>
    <dbReference type="NCBI Taxonomy" id="354439"/>
    <lineage>
        <taxon>Eukaryota</taxon>
        <taxon>Metazoa</taxon>
        <taxon>Ecdysozoa</taxon>
        <taxon>Arthropoda</taxon>
        <taxon>Hexapoda</taxon>
        <taxon>Insecta</taxon>
        <taxon>Pterygota</taxon>
        <taxon>Neoptera</taxon>
        <taxon>Endopterygota</taxon>
        <taxon>Coleoptera</taxon>
        <taxon>Polyphaga</taxon>
        <taxon>Cucujiformia</taxon>
        <taxon>Curculionidae</taxon>
        <taxon>Dryophthorinae</taxon>
        <taxon>Rhynchophorus</taxon>
    </lineage>
</organism>
<gene>
    <name evidence="1" type="ORF">GWI33_015798</name>
</gene>
<evidence type="ECO:0000313" key="1">
    <source>
        <dbReference type="EMBL" id="KAF7271326.1"/>
    </source>
</evidence>
<dbReference type="Proteomes" id="UP000625711">
    <property type="component" value="Unassembled WGS sequence"/>
</dbReference>
<reference evidence="1" key="1">
    <citation type="submission" date="2020-08" db="EMBL/GenBank/DDBJ databases">
        <title>Genome sequencing and assembly of the red palm weevil Rhynchophorus ferrugineus.</title>
        <authorList>
            <person name="Dias G.B."/>
            <person name="Bergman C.M."/>
            <person name="Manee M."/>
        </authorList>
    </citation>
    <scope>NUCLEOTIDE SEQUENCE</scope>
    <source>
        <strain evidence="1">AA-2017</strain>
        <tissue evidence="1">Whole larva</tissue>
    </source>
</reference>
<proteinExistence type="predicted"/>
<dbReference type="EMBL" id="JAACXV010013977">
    <property type="protein sequence ID" value="KAF7271326.1"/>
    <property type="molecule type" value="Genomic_DNA"/>
</dbReference>
<evidence type="ECO:0000313" key="2">
    <source>
        <dbReference type="Proteomes" id="UP000625711"/>
    </source>
</evidence>
<keyword evidence="2" id="KW-1185">Reference proteome</keyword>
<protein>
    <submittedName>
        <fullName evidence="1">Uncharacterized protein</fullName>
    </submittedName>
</protein>
<dbReference type="AlphaFoldDB" id="A0A834I2T3"/>
<accession>A0A834I2T3</accession>